<dbReference type="AlphaFoldDB" id="A0A3B3STQ7"/>
<dbReference type="PROSITE" id="PS50209">
    <property type="entry name" value="CARD"/>
    <property type="match status" value="1"/>
</dbReference>
<evidence type="ECO:0000259" key="8">
    <source>
        <dbReference type="PROSITE" id="PS51830"/>
    </source>
</evidence>
<feature type="region of interest" description="Disordered" evidence="6">
    <location>
        <begin position="1024"/>
        <end position="1053"/>
    </location>
</feature>
<comment type="subcellular location">
    <subcellularLocation>
        <location evidence="1">Inflammasome</location>
    </subcellularLocation>
</comment>
<evidence type="ECO:0000256" key="1">
    <source>
        <dbReference type="ARBA" id="ARBA00004110"/>
    </source>
</evidence>
<keyword evidence="10" id="KW-1185">Reference proteome</keyword>
<dbReference type="GO" id="GO:0042981">
    <property type="term" value="P:regulation of apoptotic process"/>
    <property type="evidence" value="ECO:0007669"/>
    <property type="project" value="InterPro"/>
</dbReference>
<dbReference type="InterPro" id="IPR025307">
    <property type="entry name" value="FIIND_dom"/>
</dbReference>
<dbReference type="InterPro" id="IPR052090">
    <property type="entry name" value="Cytolytic_pore-forming_toxin"/>
</dbReference>
<dbReference type="Gene3D" id="1.20.58.1200">
    <property type="entry name" value="RNA silencing suppressor P21, N-terminal domain"/>
    <property type="match status" value="3"/>
</dbReference>
<dbReference type="InterPro" id="IPR032675">
    <property type="entry name" value="LRR_dom_sf"/>
</dbReference>
<dbReference type="Proteomes" id="UP000261540">
    <property type="component" value="Unplaced"/>
</dbReference>
<name>A0A3B3STQ7_9TELE</name>
<evidence type="ECO:0000313" key="10">
    <source>
        <dbReference type="Proteomes" id="UP000261540"/>
    </source>
</evidence>
<dbReference type="InterPro" id="IPR001611">
    <property type="entry name" value="Leu-rich_rpt"/>
</dbReference>
<dbReference type="Ensembl" id="ENSPKIT00000014572.1">
    <property type="protein sequence ID" value="ENSPKIP00000033678.1"/>
    <property type="gene ID" value="ENSPKIG00000013276.1"/>
</dbReference>
<dbReference type="SUPFAM" id="SSF47986">
    <property type="entry name" value="DEATH domain"/>
    <property type="match status" value="1"/>
</dbReference>
<dbReference type="GO" id="GO:0008233">
    <property type="term" value="F:peptidase activity"/>
    <property type="evidence" value="ECO:0007669"/>
    <property type="project" value="UniProtKB-KW"/>
</dbReference>
<evidence type="ECO:0008006" key="11">
    <source>
        <dbReference type="Google" id="ProtNLM"/>
    </source>
</evidence>
<keyword evidence="5" id="KW-1271">Inflammasome</keyword>
<dbReference type="Pfam" id="PF23679">
    <property type="entry name" value="UPA-FIIND"/>
    <property type="match status" value="1"/>
</dbReference>
<dbReference type="Pfam" id="PF13553">
    <property type="entry name" value="FIIND"/>
    <property type="match status" value="1"/>
</dbReference>
<keyword evidence="3" id="KW-1210">Necrosis</keyword>
<dbReference type="SUPFAM" id="SSF52047">
    <property type="entry name" value="RNI-like"/>
    <property type="match status" value="1"/>
</dbReference>
<dbReference type="GO" id="GO:0012501">
    <property type="term" value="P:programmed cell death"/>
    <property type="evidence" value="ECO:0007669"/>
    <property type="project" value="UniProtKB-KW"/>
</dbReference>
<evidence type="ECO:0000256" key="2">
    <source>
        <dbReference type="ARBA" id="ARBA00022490"/>
    </source>
</evidence>
<dbReference type="PROSITE" id="PS51830">
    <property type="entry name" value="FIIND"/>
    <property type="match status" value="1"/>
</dbReference>
<organism evidence="9 10">
    <name type="scientific">Paramormyrops kingsleyae</name>
    <dbReference type="NCBI Taxonomy" id="1676925"/>
    <lineage>
        <taxon>Eukaryota</taxon>
        <taxon>Metazoa</taxon>
        <taxon>Chordata</taxon>
        <taxon>Craniata</taxon>
        <taxon>Vertebrata</taxon>
        <taxon>Euteleostomi</taxon>
        <taxon>Actinopterygii</taxon>
        <taxon>Neopterygii</taxon>
        <taxon>Teleostei</taxon>
        <taxon>Osteoglossocephala</taxon>
        <taxon>Osteoglossomorpha</taxon>
        <taxon>Osteoglossiformes</taxon>
        <taxon>Mormyridae</taxon>
        <taxon>Paramormyrops</taxon>
    </lineage>
</organism>
<dbReference type="InterPro" id="IPR011029">
    <property type="entry name" value="DEATH-like_dom_sf"/>
</dbReference>
<dbReference type="Pfam" id="PF00619">
    <property type="entry name" value="CARD"/>
    <property type="match status" value="1"/>
</dbReference>
<evidence type="ECO:0000313" key="9">
    <source>
        <dbReference type="Ensembl" id="ENSPKIP00000033678.1"/>
    </source>
</evidence>
<accession>A0A3B3STQ7</accession>
<dbReference type="Gene3D" id="3.80.10.10">
    <property type="entry name" value="Ribonuclease Inhibitor"/>
    <property type="match status" value="1"/>
</dbReference>
<evidence type="ECO:0000259" key="7">
    <source>
        <dbReference type="PROSITE" id="PS50209"/>
    </source>
</evidence>
<evidence type="ECO:0000256" key="4">
    <source>
        <dbReference type="ARBA" id="ARBA00022670"/>
    </source>
</evidence>
<dbReference type="PANTHER" id="PTHR31594:SF16">
    <property type="entry name" value="SI:CH211-281L24.3"/>
    <property type="match status" value="1"/>
</dbReference>
<reference evidence="9" key="1">
    <citation type="submission" date="2025-08" db="UniProtKB">
        <authorList>
            <consortium name="Ensembl"/>
        </authorList>
    </citation>
    <scope>IDENTIFICATION</scope>
</reference>
<feature type="domain" description="FIIND" evidence="8">
    <location>
        <begin position="757"/>
        <end position="1031"/>
    </location>
</feature>
<evidence type="ECO:0000256" key="3">
    <source>
        <dbReference type="ARBA" id="ARBA00022590"/>
    </source>
</evidence>
<dbReference type="InterPro" id="IPR001315">
    <property type="entry name" value="CARD"/>
</dbReference>
<protein>
    <recommendedName>
        <fullName evidence="11">FIIND domain-containing protein</fullName>
    </recommendedName>
</protein>
<reference evidence="9" key="2">
    <citation type="submission" date="2025-09" db="UniProtKB">
        <authorList>
            <consortium name="Ensembl"/>
        </authorList>
    </citation>
    <scope>IDENTIFICATION</scope>
</reference>
<evidence type="ECO:0000256" key="5">
    <source>
        <dbReference type="ARBA" id="ARBA00023233"/>
    </source>
</evidence>
<dbReference type="GO" id="GO:0006508">
    <property type="term" value="P:proteolysis"/>
    <property type="evidence" value="ECO:0007669"/>
    <property type="project" value="UniProtKB-KW"/>
</dbReference>
<dbReference type="Gene3D" id="1.10.533.10">
    <property type="entry name" value="Death Domain, Fas"/>
    <property type="match status" value="1"/>
</dbReference>
<keyword evidence="4" id="KW-0378">Hydrolase</keyword>
<dbReference type="PANTHER" id="PTHR31594">
    <property type="entry name" value="AIG1-TYPE G DOMAIN-CONTAINING PROTEIN"/>
    <property type="match status" value="1"/>
</dbReference>
<keyword evidence="2" id="KW-0963">Cytoplasm</keyword>
<proteinExistence type="predicted"/>
<sequence>MMDVEHEDFDLMEDEDEDVYEALQDLGRTRTSLPRLIGNDLHFDVMEDEDEDVFEEAGAIMKQHPEKIQLYLHVDQDFQHLGEALKDMIFKCLPRIKRIRLHRPINNFVLQLFLQAAQNEVQTGQKTVMLLADVIDFNTIFDEKTSQRHVEFLLDLFSHIKVFETERGQSVQPLLNPVYQSAPAVWDIDLSNRKASILLEVLKFQTDKKPVNIISWSDEENELWSFLQCLPYISQLGLHDGSFYSKEVIHHCLITTGVMGGADPMWWGAGGNQPWAVTRTILRGRFRLANQSVSGPWEETGKYLGLNAGLSSQKPAALTTTPPCCPSKEAIRFIANLFIQAAECDRETGEKKLQLLSSVCSYSSFPALEARTLSLKTQSDFLLDLYSFLTDCENPSRKHVLQALQPVYQSAPADWVIDLSKRKASILLGVLELQTVKKPVKLVGWSDEETEIKSFLQCLPYISQLGLGKWHFISKEAIRFIANLFIQAAECDRETGEKKLQLLSSVCSYFSFPALDDKTLSLKEQSDFLLDLYSFFTACENPSHKHVLQALQPVYQSAPAGWVIDLSKRKTSILLGVLEFQTVKKPVELVGWSVEENEQRSILQFLPYVSELDVSKPLLQQLLCLISVGDEVQVTRQAAILSRVLGRKVDLSHIQIDPQTCVSLAAVLEQAERLSELDLSHCQLNDHSVDLLLPHLHKARVLDLSNNEISDLGALRIHSVVSTSSYIQTVRLINNRITDTATFLTDPRYDLWDQSKDQITVEFRPDLNHHNDELSYSFSCESGGQFQCSETGLVFLMKAAGKVEYSPAYWDEAALKTAGYEPAGPLFNIEDPERGLCSLQLPHCEADVEGREHLSVAHFCGGNMEVLKPLAVTDTHVMIHVQNLSFYGLLRNIFSLITPSVRGQVLLFHPPGSPPQKQVYMFLLPSNVPVSQVKHQHLKCRYITTTADCMFIANQKYSVTSDLKGVHEIQPESWVFFCNYGPNFHPTFEVFFNHDITEMRLAILDDRQHEVWVRRISLTAEAAPDSNQAGDAEVSGAVGREVNPGEAGEKGGASGYMINGKHFVDRNMTALINRVTLVLPILDQLYESGFIQHEMYMDICDEKTSFQQMRMLMQKVIIPGNNRAKDELCGILEKEQKYLMEELKGE</sequence>
<dbReference type="GO" id="GO:0061702">
    <property type="term" value="C:canonical inflammasome complex"/>
    <property type="evidence" value="ECO:0007669"/>
    <property type="project" value="UniProtKB-SubCell"/>
</dbReference>
<keyword evidence="4" id="KW-0645">Protease</keyword>
<evidence type="ECO:0000256" key="6">
    <source>
        <dbReference type="SAM" id="MobiDB-lite"/>
    </source>
</evidence>
<dbReference type="GeneTree" id="ENSGT00730000111912"/>
<feature type="domain" description="CARD" evidence="7">
    <location>
        <begin position="1061"/>
        <end position="1146"/>
    </location>
</feature>
<dbReference type="PROSITE" id="PS51450">
    <property type="entry name" value="LRR"/>
    <property type="match status" value="1"/>
</dbReference>